<name>A0A7J6XE34_THATH</name>
<protein>
    <recommendedName>
        <fullName evidence="4">DUF1985 domain-containing protein</fullName>
    </recommendedName>
</protein>
<feature type="non-terminal residue" evidence="2">
    <location>
        <position position="1"/>
    </location>
</feature>
<feature type="region of interest" description="Disordered" evidence="1">
    <location>
        <begin position="194"/>
        <end position="234"/>
    </location>
</feature>
<evidence type="ECO:0000313" key="2">
    <source>
        <dbReference type="EMBL" id="KAF5208004.1"/>
    </source>
</evidence>
<feature type="compositionally biased region" description="Basic and acidic residues" evidence="1">
    <location>
        <begin position="202"/>
        <end position="234"/>
    </location>
</feature>
<comment type="caution">
    <text evidence="2">The sequence shown here is derived from an EMBL/GenBank/DDBJ whole genome shotgun (WGS) entry which is preliminary data.</text>
</comment>
<proteinExistence type="predicted"/>
<dbReference type="EMBL" id="JABWDY010000619">
    <property type="protein sequence ID" value="KAF5208004.1"/>
    <property type="molecule type" value="Genomic_DNA"/>
</dbReference>
<dbReference type="AlphaFoldDB" id="A0A7J6XE34"/>
<keyword evidence="3" id="KW-1185">Reference proteome</keyword>
<evidence type="ECO:0000256" key="1">
    <source>
        <dbReference type="SAM" id="MobiDB-lite"/>
    </source>
</evidence>
<dbReference type="PANTHER" id="PTHR48449">
    <property type="entry name" value="DUF1985 DOMAIN-CONTAINING PROTEIN"/>
    <property type="match status" value="1"/>
</dbReference>
<evidence type="ECO:0000313" key="3">
    <source>
        <dbReference type="Proteomes" id="UP000554482"/>
    </source>
</evidence>
<organism evidence="2 3">
    <name type="scientific">Thalictrum thalictroides</name>
    <name type="common">Rue-anemone</name>
    <name type="synonym">Anemone thalictroides</name>
    <dbReference type="NCBI Taxonomy" id="46969"/>
    <lineage>
        <taxon>Eukaryota</taxon>
        <taxon>Viridiplantae</taxon>
        <taxon>Streptophyta</taxon>
        <taxon>Embryophyta</taxon>
        <taxon>Tracheophyta</taxon>
        <taxon>Spermatophyta</taxon>
        <taxon>Magnoliopsida</taxon>
        <taxon>Ranunculales</taxon>
        <taxon>Ranunculaceae</taxon>
        <taxon>Thalictroideae</taxon>
        <taxon>Thalictrum</taxon>
    </lineage>
</organism>
<evidence type="ECO:0008006" key="4">
    <source>
        <dbReference type="Google" id="ProtNLM"/>
    </source>
</evidence>
<sequence>KRTSLLLLEEAIEKAKAFNKKTDVDRLNRLYLLPICLLPEKARNIDLRYIDLAADLKKFDKFPWGTVVYDCLADSLETVYKYVKEEKINYGIHGCILAFIIWAYQHVLTLGPRRDSTAEFPRMLGWRDLPAKCRKETTISKLLDNKKRKKPEKDYLYYPRKPTTEEKTIEVVQEAIEDRNELLRRRIAMDLLDCGVKPPQKPKAEEKAKQLEDKANQLEDKAEEKVDDAKGVDV</sequence>
<accession>A0A7J6XE34</accession>
<dbReference type="Proteomes" id="UP000554482">
    <property type="component" value="Unassembled WGS sequence"/>
</dbReference>
<reference evidence="2 3" key="1">
    <citation type="submission" date="2020-06" db="EMBL/GenBank/DDBJ databases">
        <title>Transcriptomic and genomic resources for Thalictrum thalictroides and T. hernandezii: Facilitating candidate gene discovery in an emerging model plant lineage.</title>
        <authorList>
            <person name="Arias T."/>
            <person name="Riano-Pachon D.M."/>
            <person name="Di Stilio V.S."/>
        </authorList>
    </citation>
    <scope>NUCLEOTIDE SEQUENCE [LARGE SCALE GENOMIC DNA]</scope>
    <source>
        <strain evidence="3">cv. WT478/WT964</strain>
        <tissue evidence="2">Leaves</tissue>
    </source>
</reference>
<dbReference type="PANTHER" id="PTHR48449:SF1">
    <property type="entry name" value="DUF1985 DOMAIN-CONTAINING PROTEIN"/>
    <property type="match status" value="1"/>
</dbReference>
<gene>
    <name evidence="2" type="ORF">FRX31_002409</name>
</gene>
<dbReference type="OrthoDB" id="1930729at2759"/>